<evidence type="ECO:0000259" key="7">
    <source>
        <dbReference type="SMART" id="SM00662"/>
    </source>
</evidence>
<name>A0A139AHJ3_GONPJ</name>
<evidence type="ECO:0000256" key="6">
    <source>
        <dbReference type="ARBA" id="ARBA00072506"/>
    </source>
</evidence>
<dbReference type="GO" id="GO:0006369">
    <property type="term" value="P:termination of RNA polymerase II transcription"/>
    <property type="evidence" value="ECO:0007669"/>
    <property type="project" value="EnsemblFungi"/>
</dbReference>
<dbReference type="Proteomes" id="UP000070544">
    <property type="component" value="Unassembled WGS sequence"/>
</dbReference>
<reference evidence="8 9" key="1">
    <citation type="journal article" date="2015" name="Genome Biol. Evol.">
        <title>Phylogenomic analyses indicate that early fungi evolved digesting cell walls of algal ancestors of land plants.</title>
        <authorList>
            <person name="Chang Y."/>
            <person name="Wang S."/>
            <person name="Sekimoto S."/>
            <person name="Aerts A.L."/>
            <person name="Choi C."/>
            <person name="Clum A."/>
            <person name="LaButti K.M."/>
            <person name="Lindquist E.A."/>
            <person name="Yee Ngan C."/>
            <person name="Ohm R.A."/>
            <person name="Salamov A.A."/>
            <person name="Grigoriev I.V."/>
            <person name="Spatafora J.W."/>
            <person name="Berbee M.L."/>
        </authorList>
    </citation>
    <scope>NUCLEOTIDE SEQUENCE [LARGE SCALE GENOMIC DNA]</scope>
    <source>
        <strain evidence="8 9">JEL478</strain>
    </source>
</reference>
<evidence type="ECO:0000256" key="3">
    <source>
        <dbReference type="ARBA" id="ARBA00023163"/>
    </source>
</evidence>
<dbReference type="Pfam" id="PF01193">
    <property type="entry name" value="RNA_pol_L"/>
    <property type="match status" value="1"/>
</dbReference>
<dbReference type="InterPro" id="IPR011262">
    <property type="entry name" value="DNA-dir_RNA_pol_insert"/>
</dbReference>
<dbReference type="CDD" id="cd07031">
    <property type="entry name" value="RNAP_II_RPB3"/>
    <property type="match status" value="1"/>
</dbReference>
<protein>
    <recommendedName>
        <fullName evidence="6">DNA-directed RNA polymerase II subunit RPB3</fullName>
    </recommendedName>
</protein>
<dbReference type="GO" id="GO:0046983">
    <property type="term" value="F:protein dimerization activity"/>
    <property type="evidence" value="ECO:0007669"/>
    <property type="project" value="InterPro"/>
</dbReference>
<dbReference type="OMA" id="FYFEVES"/>
<comment type="similarity">
    <text evidence="5">Belongs to the archaeal Rpo3/eukaryotic RPB3 RNA polymerase subunit family.</text>
</comment>
<dbReference type="SUPFAM" id="SSF55257">
    <property type="entry name" value="RBP11-like subunits of RNA polymerase"/>
    <property type="match status" value="1"/>
</dbReference>
<dbReference type="PANTHER" id="PTHR11800">
    <property type="entry name" value="DNA-DIRECTED RNA POLYMERASE"/>
    <property type="match status" value="1"/>
</dbReference>
<keyword evidence="9" id="KW-1185">Reference proteome</keyword>
<dbReference type="GO" id="GO:0003677">
    <property type="term" value="F:DNA binding"/>
    <property type="evidence" value="ECO:0007669"/>
    <property type="project" value="EnsemblFungi"/>
</dbReference>
<evidence type="ECO:0000256" key="1">
    <source>
        <dbReference type="ARBA" id="ARBA00004123"/>
    </source>
</evidence>
<dbReference type="Pfam" id="PF01000">
    <property type="entry name" value="RNA_pol_A_bac"/>
    <property type="match status" value="1"/>
</dbReference>
<dbReference type="PANTHER" id="PTHR11800:SF2">
    <property type="entry name" value="DNA-DIRECTED RNA POLYMERASE II SUBUNIT RPB3"/>
    <property type="match status" value="1"/>
</dbReference>
<evidence type="ECO:0000256" key="4">
    <source>
        <dbReference type="ARBA" id="ARBA00023242"/>
    </source>
</evidence>
<comment type="subcellular location">
    <subcellularLocation>
        <location evidence="1">Nucleus</location>
    </subcellularLocation>
</comment>
<dbReference type="InterPro" id="IPR050518">
    <property type="entry name" value="Rpo3/RPB3_RNA_Pol_subunit"/>
</dbReference>
<dbReference type="GO" id="GO:0003899">
    <property type="term" value="F:DNA-directed RNA polymerase activity"/>
    <property type="evidence" value="ECO:0007669"/>
    <property type="project" value="EnsemblFungi"/>
</dbReference>
<keyword evidence="2" id="KW-0240">DNA-directed RNA polymerase</keyword>
<dbReference type="STRING" id="1344416.A0A139AHJ3"/>
<dbReference type="Gene3D" id="2.170.120.12">
    <property type="entry name" value="DNA-directed RNA polymerase, insert domain"/>
    <property type="match status" value="1"/>
</dbReference>
<dbReference type="Gene3D" id="3.30.1360.10">
    <property type="entry name" value="RNA polymerase, RBP11-like subunit"/>
    <property type="match status" value="1"/>
</dbReference>
<dbReference type="InterPro" id="IPR011263">
    <property type="entry name" value="DNA-dir_RNA_pol_RpoA/D/Rpb3"/>
</dbReference>
<feature type="domain" description="DNA-directed RNA polymerase RpoA/D/Rpb3-type" evidence="7">
    <location>
        <begin position="24"/>
        <end position="275"/>
    </location>
</feature>
<dbReference type="SUPFAM" id="SSF56553">
    <property type="entry name" value="Insert subdomain of RNA polymerase alpha subunit"/>
    <property type="match status" value="1"/>
</dbReference>
<dbReference type="InterPro" id="IPR036603">
    <property type="entry name" value="RBP11-like"/>
</dbReference>
<dbReference type="InterPro" id="IPR022842">
    <property type="entry name" value="RNAP_Rpo3/Rpb3/RPAC1"/>
</dbReference>
<evidence type="ECO:0000313" key="9">
    <source>
        <dbReference type="Proteomes" id="UP000070544"/>
    </source>
</evidence>
<dbReference type="GO" id="GO:0003968">
    <property type="term" value="F:RNA-directed RNA polymerase activity"/>
    <property type="evidence" value="ECO:0007669"/>
    <property type="project" value="EnsemblFungi"/>
</dbReference>
<proteinExistence type="inferred from homology"/>
<evidence type="ECO:0000313" key="8">
    <source>
        <dbReference type="EMBL" id="KXS16276.1"/>
    </source>
</evidence>
<sequence length="283" mass="31288">MEIRFGSERGPQISNLQENKAAHSLSFTLSNVDLSFANALRRTMIADVPTMAIDLVQIKSNTSSLADEFITHRLGLIPLVSHEFIRFNKTTDCSCAEYCPNCSVELTLRARCANEDQMEVTSRSFVSSHNVVKPVIGTGRDAYTGLGAADDDDPGILIVKLRKGQEIDFRCIAKKGTGKEHAKWSPCAAVSFEYDPHNKLRHTTYWYEDSAAAEWPLSLNAQLEPAPAQDAPFDYKAQPTTFYFNVETTGALEPADVVLWAMRTLQAKLALVVKELRDGAGDV</sequence>
<dbReference type="AlphaFoldDB" id="A0A139AHJ3"/>
<dbReference type="InterPro" id="IPR036643">
    <property type="entry name" value="RNApol_insert_sf"/>
</dbReference>
<dbReference type="SMART" id="SM00662">
    <property type="entry name" value="RPOLD"/>
    <property type="match status" value="1"/>
</dbReference>
<dbReference type="GO" id="GO:0006368">
    <property type="term" value="P:transcription elongation by RNA polymerase II"/>
    <property type="evidence" value="ECO:0007669"/>
    <property type="project" value="EnsemblFungi"/>
</dbReference>
<dbReference type="HAMAP" id="MF_00320">
    <property type="entry name" value="RNApol_arch_Rpo3"/>
    <property type="match status" value="1"/>
</dbReference>
<dbReference type="OrthoDB" id="270173at2759"/>
<dbReference type="EMBL" id="KQ965754">
    <property type="protein sequence ID" value="KXS16276.1"/>
    <property type="molecule type" value="Genomic_DNA"/>
</dbReference>
<organism evidence="8 9">
    <name type="scientific">Gonapodya prolifera (strain JEL478)</name>
    <name type="common">Monoblepharis prolifera</name>
    <dbReference type="NCBI Taxonomy" id="1344416"/>
    <lineage>
        <taxon>Eukaryota</taxon>
        <taxon>Fungi</taxon>
        <taxon>Fungi incertae sedis</taxon>
        <taxon>Chytridiomycota</taxon>
        <taxon>Chytridiomycota incertae sedis</taxon>
        <taxon>Monoblepharidomycetes</taxon>
        <taxon>Monoblepharidales</taxon>
        <taxon>Gonapodyaceae</taxon>
        <taxon>Gonapodya</taxon>
    </lineage>
</organism>
<dbReference type="GO" id="GO:0006367">
    <property type="term" value="P:transcription initiation at RNA polymerase II promoter"/>
    <property type="evidence" value="ECO:0007669"/>
    <property type="project" value="EnsemblFungi"/>
</dbReference>
<evidence type="ECO:0000256" key="2">
    <source>
        <dbReference type="ARBA" id="ARBA00022478"/>
    </source>
</evidence>
<dbReference type="GO" id="GO:0000785">
    <property type="term" value="C:chromatin"/>
    <property type="evidence" value="ECO:0007669"/>
    <property type="project" value="EnsemblFungi"/>
</dbReference>
<accession>A0A139AHJ3</accession>
<keyword evidence="4" id="KW-0539">Nucleus</keyword>
<dbReference type="GO" id="GO:0005665">
    <property type="term" value="C:RNA polymerase II, core complex"/>
    <property type="evidence" value="ECO:0007669"/>
    <property type="project" value="EnsemblFungi"/>
</dbReference>
<keyword evidence="3" id="KW-0804">Transcription</keyword>
<evidence type="ECO:0000256" key="5">
    <source>
        <dbReference type="ARBA" id="ARBA00025804"/>
    </source>
</evidence>
<gene>
    <name evidence="8" type="ORF">M427DRAFT_55706</name>
</gene>
<dbReference type="FunFam" id="2.170.120.12:FF:000002">
    <property type="entry name" value="DNA-directed RNA polymerase II subunit RPB3"/>
    <property type="match status" value="1"/>
</dbReference>